<sequence length="367" mass="41974">MVSTVEAKQETVWTGFMDFVPVIGTVKEAVELVLALYEGNTAVIKEKEKAAENIVKESLKRHMKLTLQAEAAAPAAEEAAAAADEYSGLRNVREVRKEMIIEHVAKGSKGGTKAPTPAEQKERQKKLEAIQRAMLEKIHIIDPNFYQELKEELGRSKRGEHVFNNGILKFHNNVLTTFIQDKGISKLQRYDQIQQALNELGKNTLSQNTAADIEDEMVVHFRVDEFYVNANGVMYGVYCRALREALLVVLGDINPGDVTEEQRQRVNLVIDNMNNFEIYVDEFAKVKWIAKKADRQNRFNRVKQDVEHMYKTERGNDWCLRILHVVQPLFRQQQLQFGAVLHMGEELHVKLRPQHIPLETLCVQISI</sequence>
<organism evidence="1 2">
    <name type="scientific">Triplophysa rosa</name>
    <name type="common">Cave loach</name>
    <dbReference type="NCBI Taxonomy" id="992332"/>
    <lineage>
        <taxon>Eukaryota</taxon>
        <taxon>Metazoa</taxon>
        <taxon>Chordata</taxon>
        <taxon>Craniata</taxon>
        <taxon>Vertebrata</taxon>
        <taxon>Euteleostomi</taxon>
        <taxon>Actinopterygii</taxon>
        <taxon>Neopterygii</taxon>
        <taxon>Teleostei</taxon>
        <taxon>Ostariophysi</taxon>
        <taxon>Cypriniformes</taxon>
        <taxon>Nemacheilidae</taxon>
        <taxon>Triplophysa</taxon>
    </lineage>
</organism>
<dbReference type="AlphaFoldDB" id="A0A9W7W962"/>
<evidence type="ECO:0000313" key="2">
    <source>
        <dbReference type="Proteomes" id="UP001059041"/>
    </source>
</evidence>
<name>A0A9W7W962_TRIRA</name>
<dbReference type="Proteomes" id="UP001059041">
    <property type="component" value="Linkage Group LG24"/>
</dbReference>
<dbReference type="EMBL" id="JAFHDT010000024">
    <property type="protein sequence ID" value="KAI7792077.1"/>
    <property type="molecule type" value="Genomic_DNA"/>
</dbReference>
<accession>A0A9W7W962</accession>
<keyword evidence="2" id="KW-1185">Reference proteome</keyword>
<proteinExistence type="predicted"/>
<evidence type="ECO:0000313" key="1">
    <source>
        <dbReference type="EMBL" id="KAI7792077.1"/>
    </source>
</evidence>
<comment type="caution">
    <text evidence="1">The sequence shown here is derived from an EMBL/GenBank/DDBJ whole genome shotgun (WGS) entry which is preliminary data.</text>
</comment>
<gene>
    <name evidence="1" type="ORF">IRJ41_020743</name>
</gene>
<reference evidence="1" key="1">
    <citation type="submission" date="2021-02" db="EMBL/GenBank/DDBJ databases">
        <title>Comparative genomics reveals that relaxation of natural selection precedes convergent phenotypic evolution of cavefish.</title>
        <authorList>
            <person name="Peng Z."/>
        </authorList>
    </citation>
    <scope>NUCLEOTIDE SEQUENCE</scope>
    <source>
        <tissue evidence="1">Muscle</tissue>
    </source>
</reference>
<protein>
    <submittedName>
        <fullName evidence="1">Uncharacterized protein</fullName>
    </submittedName>
</protein>